<evidence type="ECO:0000313" key="4">
    <source>
        <dbReference type="Proteomes" id="UP000190286"/>
    </source>
</evidence>
<accession>A0A1T4XUB9</accession>
<dbReference type="SUPFAM" id="SSF55846">
    <property type="entry name" value="N-acetylmuramoyl-L-alanine amidase-like"/>
    <property type="match status" value="1"/>
</dbReference>
<dbReference type="GeneID" id="93338788"/>
<dbReference type="InterPro" id="IPR035992">
    <property type="entry name" value="Ricin_B-like_lectins"/>
</dbReference>
<keyword evidence="4" id="KW-1185">Reference proteome</keyword>
<evidence type="ECO:0000259" key="1">
    <source>
        <dbReference type="Pfam" id="PF01510"/>
    </source>
</evidence>
<evidence type="ECO:0000313" key="3">
    <source>
        <dbReference type="EMBL" id="SKA93130.1"/>
    </source>
</evidence>
<protein>
    <recommendedName>
        <fullName evidence="5">Ricin B lectin domain-containing protein</fullName>
    </recommendedName>
</protein>
<dbReference type="Pfam" id="PF01510">
    <property type="entry name" value="Amidase_2"/>
    <property type="match status" value="1"/>
</dbReference>
<dbReference type="Gene3D" id="2.80.10.50">
    <property type="match status" value="1"/>
</dbReference>
<dbReference type="AlphaFoldDB" id="A0A1T4XUB9"/>
<dbReference type="EMBL" id="FUYF01000017">
    <property type="protein sequence ID" value="SKA93130.1"/>
    <property type="molecule type" value="Genomic_DNA"/>
</dbReference>
<evidence type="ECO:0000259" key="2">
    <source>
        <dbReference type="Pfam" id="PF14200"/>
    </source>
</evidence>
<dbReference type="RefSeq" id="WP_078785205.1">
    <property type="nucleotide sequence ID" value="NZ_FUYF01000017.1"/>
</dbReference>
<reference evidence="3 4" key="1">
    <citation type="submission" date="2017-02" db="EMBL/GenBank/DDBJ databases">
        <authorList>
            <person name="Peterson S.W."/>
        </authorList>
    </citation>
    <scope>NUCLEOTIDE SEQUENCE [LARGE SCALE GENOMIC DNA]</scope>
    <source>
        <strain evidence="3 4">ATCC 27749</strain>
    </source>
</reference>
<dbReference type="GO" id="GO:0008745">
    <property type="term" value="F:N-acetylmuramoyl-L-alanine amidase activity"/>
    <property type="evidence" value="ECO:0007669"/>
    <property type="project" value="InterPro"/>
</dbReference>
<sequence>MAYEFNHYYELQNVATGKYVNVLGNHEDGTVKNGETVNLFNRTNNPDQRWALENYGGNGNVRIVLQRGEGWYALNYNTRNANCIVWHLNTADDIDTVITAVQVESLTDTYYLKLRDRDTYLTADGTALKWAAYTGEKEQMFTILEPGTSSDGSDSDAGSDASDSKLVTKFIPAYKDNYTKNRKAQGGTISEITIHHCASILTIEALGALWQREGRKGSSHYGVSETNIGQYVHESDVAWTNGNWEANCRAVTIETSTI</sequence>
<proteinExistence type="predicted"/>
<dbReference type="OrthoDB" id="66275at2"/>
<feature type="domain" description="N-acetylmuramoyl-L-alanine amidase" evidence="1">
    <location>
        <begin position="186"/>
        <end position="254"/>
    </location>
</feature>
<dbReference type="CDD" id="cd00161">
    <property type="entry name" value="beta-trefoil_Ricin-like"/>
    <property type="match status" value="1"/>
</dbReference>
<evidence type="ECO:0008006" key="5">
    <source>
        <dbReference type="Google" id="ProtNLM"/>
    </source>
</evidence>
<dbReference type="Proteomes" id="UP000190286">
    <property type="component" value="Unassembled WGS sequence"/>
</dbReference>
<dbReference type="Gene3D" id="3.40.80.10">
    <property type="entry name" value="Peptidoglycan recognition protein-like"/>
    <property type="match status" value="1"/>
</dbReference>
<dbReference type="Pfam" id="PF14200">
    <property type="entry name" value="RicinB_lectin_2"/>
    <property type="match status" value="1"/>
</dbReference>
<dbReference type="InterPro" id="IPR000772">
    <property type="entry name" value="Ricin_B_lectin"/>
</dbReference>
<dbReference type="InterPro" id="IPR036505">
    <property type="entry name" value="Amidase/PGRP_sf"/>
</dbReference>
<dbReference type="InterPro" id="IPR002502">
    <property type="entry name" value="Amidase_domain"/>
</dbReference>
<name>A0A1T4XUB9_9FIRM</name>
<dbReference type="SUPFAM" id="SSF50370">
    <property type="entry name" value="Ricin B-like lectins"/>
    <property type="match status" value="1"/>
</dbReference>
<feature type="domain" description="Ricin B lectin" evidence="2">
    <location>
        <begin position="6"/>
        <end position="69"/>
    </location>
</feature>
<organism evidence="3 4">
    <name type="scientific">Gemmiger formicilis</name>
    <dbReference type="NCBI Taxonomy" id="745368"/>
    <lineage>
        <taxon>Bacteria</taxon>
        <taxon>Bacillati</taxon>
        <taxon>Bacillota</taxon>
        <taxon>Clostridia</taxon>
        <taxon>Eubacteriales</taxon>
        <taxon>Gemmiger</taxon>
    </lineage>
</organism>
<dbReference type="GO" id="GO:0009253">
    <property type="term" value="P:peptidoglycan catabolic process"/>
    <property type="evidence" value="ECO:0007669"/>
    <property type="project" value="InterPro"/>
</dbReference>
<gene>
    <name evidence="3" type="ORF">SAMN02745178_02346</name>
</gene>